<dbReference type="RefSeq" id="WP_177219654.1">
    <property type="nucleotide sequence ID" value="NZ_FOKQ01000085.1"/>
</dbReference>
<evidence type="ECO:0000313" key="4">
    <source>
        <dbReference type="Proteomes" id="UP000182192"/>
    </source>
</evidence>
<dbReference type="EMBL" id="FOKQ01000085">
    <property type="protein sequence ID" value="SFD41834.1"/>
    <property type="molecule type" value="Genomic_DNA"/>
</dbReference>
<dbReference type="Proteomes" id="UP000182192">
    <property type="component" value="Unassembled WGS sequence"/>
</dbReference>
<proteinExistence type="inferred from homology"/>
<gene>
    <name evidence="3" type="ORF">SAMN02910406_03850</name>
</gene>
<dbReference type="InterPro" id="IPR000873">
    <property type="entry name" value="AMP-dep_synth/lig_dom"/>
</dbReference>
<feature type="domain" description="AMP-dependent synthetase/ligase" evidence="2">
    <location>
        <begin position="132"/>
        <end position="339"/>
    </location>
</feature>
<dbReference type="PANTHER" id="PTHR43201">
    <property type="entry name" value="ACYL-COA SYNTHETASE"/>
    <property type="match status" value="1"/>
</dbReference>
<evidence type="ECO:0000256" key="1">
    <source>
        <dbReference type="ARBA" id="ARBA00006432"/>
    </source>
</evidence>
<evidence type="ECO:0000313" key="3">
    <source>
        <dbReference type="EMBL" id="SFD41834.1"/>
    </source>
</evidence>
<dbReference type="AlphaFoldDB" id="A0A1I1S5H8"/>
<dbReference type="GO" id="GO:0006631">
    <property type="term" value="P:fatty acid metabolic process"/>
    <property type="evidence" value="ECO:0007669"/>
    <property type="project" value="TreeGrafter"/>
</dbReference>
<dbReference type="GO" id="GO:0031956">
    <property type="term" value="F:medium-chain fatty acid-CoA ligase activity"/>
    <property type="evidence" value="ECO:0007669"/>
    <property type="project" value="TreeGrafter"/>
</dbReference>
<reference evidence="3 4" key="1">
    <citation type="submission" date="2016-10" db="EMBL/GenBank/DDBJ databases">
        <authorList>
            <person name="de Groot N.N."/>
        </authorList>
    </citation>
    <scope>NUCLEOTIDE SEQUENCE [LARGE SCALE GENOMIC DNA]</scope>
    <source>
        <strain evidence="3 4">AR67</strain>
    </source>
</reference>
<accession>A0A1I1S5H8</accession>
<sequence length="354" mass="39818">MFLNIDQKKSDSIALIDNEGERVSYGELVKYMNEFMGLVKARSVIFILCKNTVASVIGYLSFVNNDVVPILLSDKIDDILLQNLMSIYTPAYIWAPEEINRFSYEVIYKFKKYNLLKTGYKEYTLNGKLQICMTTSGSTGSPKLVRYKKGNLEANAKNVAIAFGWTENERPICDLGMQYTMGLNVINTHLYVGATLLLTTYNLMSGDFWKYITRERATNFTGVPFSYDLITRLHFERMDLPNLKTFSQGGGKLTDARFLQLAKYAQSNGKRFIASFGTTETSARMACLPSELALTKIGSIGKAIPEGEMFLIDENGEVLNELTAEGELCYRGPNVTMGYATSKEDLMKDDEFNG</sequence>
<protein>
    <submittedName>
        <fullName evidence="3">AMP-binding enzyme</fullName>
    </submittedName>
</protein>
<dbReference type="Gene3D" id="3.40.50.12780">
    <property type="entry name" value="N-terminal domain of ligase-like"/>
    <property type="match status" value="1"/>
</dbReference>
<dbReference type="InterPro" id="IPR042099">
    <property type="entry name" value="ANL_N_sf"/>
</dbReference>
<dbReference type="SUPFAM" id="SSF56801">
    <property type="entry name" value="Acetyl-CoA synthetase-like"/>
    <property type="match status" value="1"/>
</dbReference>
<organism evidence="3 4">
    <name type="scientific">Ruminococcus albus</name>
    <dbReference type="NCBI Taxonomy" id="1264"/>
    <lineage>
        <taxon>Bacteria</taxon>
        <taxon>Bacillati</taxon>
        <taxon>Bacillota</taxon>
        <taxon>Clostridia</taxon>
        <taxon>Eubacteriales</taxon>
        <taxon>Oscillospiraceae</taxon>
        <taxon>Ruminococcus</taxon>
    </lineage>
</organism>
<comment type="similarity">
    <text evidence="1">Belongs to the ATP-dependent AMP-binding enzyme family.</text>
</comment>
<feature type="non-terminal residue" evidence="3">
    <location>
        <position position="354"/>
    </location>
</feature>
<dbReference type="PANTHER" id="PTHR43201:SF8">
    <property type="entry name" value="ACYL-COA SYNTHETASE FAMILY MEMBER 3"/>
    <property type="match status" value="1"/>
</dbReference>
<dbReference type="Pfam" id="PF00501">
    <property type="entry name" value="AMP-binding"/>
    <property type="match status" value="1"/>
</dbReference>
<name>A0A1I1S5H8_RUMAL</name>
<evidence type="ECO:0000259" key="2">
    <source>
        <dbReference type="Pfam" id="PF00501"/>
    </source>
</evidence>